<protein>
    <recommendedName>
        <fullName evidence="4">Secreted protein</fullName>
    </recommendedName>
</protein>
<keyword evidence="1" id="KW-0732">Signal</keyword>
<dbReference type="EMBL" id="BKAJ01000136">
    <property type="protein sequence ID" value="GEP59666.1"/>
    <property type="molecule type" value="Genomic_DNA"/>
</dbReference>
<reference evidence="2 3" key="1">
    <citation type="submission" date="2019-07" db="EMBL/GenBank/DDBJ databases">
        <title>Whole genome shotgun sequence of Reyranella soli NBRC 108950.</title>
        <authorList>
            <person name="Hosoyama A."/>
            <person name="Uohara A."/>
            <person name="Ohji S."/>
            <person name="Ichikawa N."/>
        </authorList>
    </citation>
    <scope>NUCLEOTIDE SEQUENCE [LARGE SCALE GENOMIC DNA]</scope>
    <source>
        <strain evidence="2 3">NBRC 108950</strain>
    </source>
</reference>
<evidence type="ECO:0000256" key="1">
    <source>
        <dbReference type="SAM" id="SignalP"/>
    </source>
</evidence>
<feature type="chain" id="PRO_5022244674" description="Secreted protein" evidence="1">
    <location>
        <begin position="24"/>
        <end position="103"/>
    </location>
</feature>
<feature type="signal peptide" evidence="1">
    <location>
        <begin position="1"/>
        <end position="23"/>
    </location>
</feature>
<proteinExistence type="predicted"/>
<keyword evidence="3" id="KW-1185">Reference proteome</keyword>
<dbReference type="Proteomes" id="UP000321058">
    <property type="component" value="Unassembled WGS sequence"/>
</dbReference>
<evidence type="ECO:0000313" key="3">
    <source>
        <dbReference type="Proteomes" id="UP000321058"/>
    </source>
</evidence>
<dbReference type="RefSeq" id="WP_147155037.1">
    <property type="nucleotide sequence ID" value="NZ_BKAJ01000136.1"/>
</dbReference>
<evidence type="ECO:0008006" key="4">
    <source>
        <dbReference type="Google" id="ProtNLM"/>
    </source>
</evidence>
<sequence length="103" mass="10410">MTRMFFVSAFLVASAISLGVSNAQSPPAAKCGPVAYDQASQTYVGIPCNSAATPEAPAGKTASSGTATTQKCGPVTYDQATQTYVSLPCVAGTTEENPAGRSQ</sequence>
<accession>A0A512NL36</accession>
<name>A0A512NL36_9HYPH</name>
<comment type="caution">
    <text evidence="2">The sequence shown here is derived from an EMBL/GenBank/DDBJ whole genome shotgun (WGS) entry which is preliminary data.</text>
</comment>
<gene>
    <name evidence="2" type="ORF">RSO01_68320</name>
</gene>
<dbReference type="AlphaFoldDB" id="A0A512NL36"/>
<organism evidence="2 3">
    <name type="scientific">Reyranella soli</name>
    <dbReference type="NCBI Taxonomy" id="1230389"/>
    <lineage>
        <taxon>Bacteria</taxon>
        <taxon>Pseudomonadati</taxon>
        <taxon>Pseudomonadota</taxon>
        <taxon>Alphaproteobacteria</taxon>
        <taxon>Hyphomicrobiales</taxon>
        <taxon>Reyranellaceae</taxon>
        <taxon>Reyranella</taxon>
    </lineage>
</organism>
<evidence type="ECO:0000313" key="2">
    <source>
        <dbReference type="EMBL" id="GEP59666.1"/>
    </source>
</evidence>